<dbReference type="GO" id="GO:0005737">
    <property type="term" value="C:cytoplasm"/>
    <property type="evidence" value="ECO:0007669"/>
    <property type="project" value="UniProtKB-SubCell"/>
</dbReference>
<dbReference type="InterPro" id="IPR042221">
    <property type="entry name" value="Leu/Phe-tRNA_Trfase_N"/>
</dbReference>
<comment type="subcellular location">
    <subcellularLocation>
        <location evidence="4">Cytoplasm</location>
    </subcellularLocation>
</comment>
<name>A0A1G7W3Y8_9HYPH</name>
<comment type="function">
    <text evidence="4">Functions in the N-end rule pathway of protein degradation where it conjugates Leu, Phe and, less efficiently, Met from aminoacyl-tRNAs to the N-termini of proteins containing an N-terminal arginine or lysine.</text>
</comment>
<dbReference type="Pfam" id="PF03588">
    <property type="entry name" value="Leu_Phe_trans"/>
    <property type="match status" value="1"/>
</dbReference>
<dbReference type="SUPFAM" id="SSF55729">
    <property type="entry name" value="Acyl-CoA N-acyltransferases (Nat)"/>
    <property type="match status" value="1"/>
</dbReference>
<evidence type="ECO:0000313" key="6">
    <source>
        <dbReference type="Proteomes" id="UP000199495"/>
    </source>
</evidence>
<comment type="catalytic activity">
    <reaction evidence="4">
        <text>N-terminal L-lysyl-[protein] + L-leucyl-tRNA(Leu) = N-terminal L-leucyl-L-lysyl-[protein] + tRNA(Leu) + H(+)</text>
        <dbReference type="Rhea" id="RHEA:12340"/>
        <dbReference type="Rhea" id="RHEA-COMP:9613"/>
        <dbReference type="Rhea" id="RHEA-COMP:9622"/>
        <dbReference type="Rhea" id="RHEA-COMP:12670"/>
        <dbReference type="Rhea" id="RHEA-COMP:12671"/>
        <dbReference type="ChEBI" id="CHEBI:15378"/>
        <dbReference type="ChEBI" id="CHEBI:65249"/>
        <dbReference type="ChEBI" id="CHEBI:78442"/>
        <dbReference type="ChEBI" id="CHEBI:78494"/>
        <dbReference type="ChEBI" id="CHEBI:133043"/>
        <dbReference type="EC" id="2.3.2.6"/>
    </reaction>
</comment>
<dbReference type="Gene3D" id="3.30.70.3550">
    <property type="entry name" value="Leucyl/phenylalanyl-tRNA-protein transferase, N-terminal domain"/>
    <property type="match status" value="1"/>
</dbReference>
<comment type="catalytic activity">
    <reaction evidence="4">
        <text>N-terminal L-arginyl-[protein] + L-leucyl-tRNA(Leu) = N-terminal L-leucyl-L-arginyl-[protein] + tRNA(Leu) + H(+)</text>
        <dbReference type="Rhea" id="RHEA:50416"/>
        <dbReference type="Rhea" id="RHEA-COMP:9613"/>
        <dbReference type="Rhea" id="RHEA-COMP:9622"/>
        <dbReference type="Rhea" id="RHEA-COMP:12672"/>
        <dbReference type="Rhea" id="RHEA-COMP:12673"/>
        <dbReference type="ChEBI" id="CHEBI:15378"/>
        <dbReference type="ChEBI" id="CHEBI:64719"/>
        <dbReference type="ChEBI" id="CHEBI:78442"/>
        <dbReference type="ChEBI" id="CHEBI:78494"/>
        <dbReference type="ChEBI" id="CHEBI:133044"/>
        <dbReference type="EC" id="2.3.2.6"/>
    </reaction>
</comment>
<dbReference type="NCBIfam" id="TIGR00667">
    <property type="entry name" value="aat"/>
    <property type="match status" value="1"/>
</dbReference>
<dbReference type="PANTHER" id="PTHR30098">
    <property type="entry name" value="LEUCYL/PHENYLALANYL-TRNA--PROTEIN TRANSFERASE"/>
    <property type="match status" value="1"/>
</dbReference>
<sequence>MTRKTDPFDIELTPELILRAYRAGIFPMSESADDPDIFWVSPQMRGVLPLDGFHVSKSLAKRLKKNPFSVCVDRDFEAVIESCATTGSDRESTWINPTIRELYGELFAMGYCHTVEVYDGAELVGGLYGLAIGGAFFGESMFHRRTDASKIALAHLVDRLNVGGYALLDTQFITDHLASLGAIEIPRAIYEIRLSGALEIEGDFGAWDRLNAPAP</sequence>
<dbReference type="GO" id="GO:0008914">
    <property type="term" value="F:leucyl-tRNA--protein transferase activity"/>
    <property type="evidence" value="ECO:0007669"/>
    <property type="project" value="UniProtKB-UniRule"/>
</dbReference>
<dbReference type="GO" id="GO:0030163">
    <property type="term" value="P:protein catabolic process"/>
    <property type="evidence" value="ECO:0007669"/>
    <property type="project" value="UniProtKB-UniRule"/>
</dbReference>
<accession>A0A1G7W3Y8</accession>
<comment type="similarity">
    <text evidence="4">Belongs to the L/F-transferase family.</text>
</comment>
<reference evidence="5 6" key="1">
    <citation type="submission" date="2016-10" db="EMBL/GenBank/DDBJ databases">
        <authorList>
            <person name="de Groot N.N."/>
        </authorList>
    </citation>
    <scope>NUCLEOTIDE SEQUENCE [LARGE SCALE GENOMIC DNA]</scope>
    <source>
        <strain evidence="5 6">CGMCC 1.10267</strain>
    </source>
</reference>
<dbReference type="InterPro" id="IPR042203">
    <property type="entry name" value="Leu/Phe-tRNA_Trfase_C"/>
</dbReference>
<dbReference type="STRING" id="440168.SAMN04487974_105199"/>
<proteinExistence type="inferred from homology"/>
<comment type="catalytic activity">
    <reaction evidence="4">
        <text>L-phenylalanyl-tRNA(Phe) + an N-terminal L-alpha-aminoacyl-[protein] = an N-terminal L-phenylalanyl-L-alpha-aminoacyl-[protein] + tRNA(Phe)</text>
        <dbReference type="Rhea" id="RHEA:43632"/>
        <dbReference type="Rhea" id="RHEA-COMP:9668"/>
        <dbReference type="Rhea" id="RHEA-COMP:9699"/>
        <dbReference type="Rhea" id="RHEA-COMP:10636"/>
        <dbReference type="Rhea" id="RHEA-COMP:10637"/>
        <dbReference type="ChEBI" id="CHEBI:78442"/>
        <dbReference type="ChEBI" id="CHEBI:78531"/>
        <dbReference type="ChEBI" id="CHEBI:78597"/>
        <dbReference type="ChEBI" id="CHEBI:83561"/>
        <dbReference type="EC" id="2.3.2.6"/>
    </reaction>
</comment>
<dbReference type="InterPro" id="IPR004616">
    <property type="entry name" value="Leu/Phe-tRNA_Trfase"/>
</dbReference>
<evidence type="ECO:0000256" key="4">
    <source>
        <dbReference type="HAMAP-Rule" id="MF_00688"/>
    </source>
</evidence>
<dbReference type="Proteomes" id="UP000199495">
    <property type="component" value="Unassembled WGS sequence"/>
</dbReference>
<evidence type="ECO:0000256" key="1">
    <source>
        <dbReference type="ARBA" id="ARBA00022490"/>
    </source>
</evidence>
<protein>
    <recommendedName>
        <fullName evidence="4">Leucyl/phenylalanyl-tRNA--protein transferase</fullName>
        <ecNumber evidence="4">2.3.2.6</ecNumber>
    </recommendedName>
    <alternativeName>
        <fullName evidence="4">L/F-transferase</fullName>
    </alternativeName>
    <alternativeName>
        <fullName evidence="4">Leucyltransferase</fullName>
    </alternativeName>
    <alternativeName>
        <fullName evidence="4">Phenyalanyltransferase</fullName>
    </alternativeName>
</protein>
<gene>
    <name evidence="4" type="primary">aat</name>
    <name evidence="5" type="ORF">SAMN04487974_105199</name>
</gene>
<dbReference type="InterPro" id="IPR016181">
    <property type="entry name" value="Acyl_CoA_acyltransferase"/>
</dbReference>
<dbReference type="EC" id="2.3.2.6" evidence="4"/>
<keyword evidence="2 4" id="KW-0808">Transferase</keyword>
<evidence type="ECO:0000313" key="5">
    <source>
        <dbReference type="EMBL" id="SDG66657.1"/>
    </source>
</evidence>
<dbReference type="EMBL" id="FNCS01000005">
    <property type="protein sequence ID" value="SDG66657.1"/>
    <property type="molecule type" value="Genomic_DNA"/>
</dbReference>
<dbReference type="RefSeq" id="WP_210183913.1">
    <property type="nucleotide sequence ID" value="NZ_FNCS01000005.1"/>
</dbReference>
<keyword evidence="3 4" id="KW-0012">Acyltransferase</keyword>
<dbReference type="HAMAP" id="MF_00688">
    <property type="entry name" value="Leu_Phe_trans"/>
    <property type="match status" value="1"/>
</dbReference>
<dbReference type="AlphaFoldDB" id="A0A1G7W3Y8"/>
<evidence type="ECO:0000256" key="2">
    <source>
        <dbReference type="ARBA" id="ARBA00022679"/>
    </source>
</evidence>
<dbReference type="Gene3D" id="3.40.630.70">
    <property type="entry name" value="Leucyl/phenylalanyl-tRNA-protein transferase, C-terminal domain"/>
    <property type="match status" value="1"/>
</dbReference>
<evidence type="ECO:0000256" key="3">
    <source>
        <dbReference type="ARBA" id="ARBA00023315"/>
    </source>
</evidence>
<keyword evidence="1 4" id="KW-0963">Cytoplasm</keyword>
<organism evidence="5 6">
    <name type="scientific">Pelagibacterium luteolum</name>
    <dbReference type="NCBI Taxonomy" id="440168"/>
    <lineage>
        <taxon>Bacteria</taxon>
        <taxon>Pseudomonadati</taxon>
        <taxon>Pseudomonadota</taxon>
        <taxon>Alphaproteobacteria</taxon>
        <taxon>Hyphomicrobiales</taxon>
        <taxon>Devosiaceae</taxon>
        <taxon>Pelagibacterium</taxon>
    </lineage>
</organism>
<keyword evidence="6" id="KW-1185">Reference proteome</keyword>
<dbReference type="PANTHER" id="PTHR30098:SF2">
    <property type="entry name" value="LEUCYL_PHENYLALANYL-TRNA--PROTEIN TRANSFERASE"/>
    <property type="match status" value="1"/>
</dbReference>